<feature type="region of interest" description="Disordered" evidence="1">
    <location>
        <begin position="1"/>
        <end position="21"/>
    </location>
</feature>
<accession>A0AAU7X9L1</accession>
<gene>
    <name evidence="2" type="ORF">ABS361_00215</name>
</gene>
<dbReference type="KEGG" id="mflg:ABS361_00215"/>
<reference evidence="2" key="1">
    <citation type="submission" date="2024-06" db="EMBL/GenBank/DDBJ databases">
        <title>Methylostella associata gen. nov., sp. nov., a novel Ancalomicrobiaceae-affiliated facultatively methylotrophic bacteria that feed on methanotrophs of the genus Methylococcus.</title>
        <authorList>
            <person name="Saltykova V."/>
            <person name="Danilova O.V."/>
            <person name="Oshkin I.Y."/>
            <person name="Belova S.E."/>
            <person name="Pimenov N.V."/>
            <person name="Dedysh S.N."/>
        </authorList>
    </citation>
    <scope>NUCLEOTIDE SEQUENCE</scope>
    <source>
        <strain evidence="2">S20</strain>
    </source>
</reference>
<dbReference type="EMBL" id="CP158568">
    <property type="protein sequence ID" value="XBY44773.1"/>
    <property type="molecule type" value="Genomic_DNA"/>
</dbReference>
<dbReference type="AlphaFoldDB" id="A0AAU7X9L1"/>
<sequence length="207" mass="20535">MAPPRAKPGFEPATRVAGLARPANPAAEAFAVLTGEQPQPSDALGYASELPIPTGKPVTADVAAGPKLPPMPVPLPQQKPASVLLASLTTPVAPTATATDVSRLGAALPAATGKAAKAARAAYRDPLAVLVASLGDDPDPKVIDAGAGARTARFASLSAPDQEGLPALLAKPAATLAIGFSKGPIDGLASGRFVGPAVVAVPVRRTE</sequence>
<organism evidence="2">
    <name type="scientific">Methyloraptor flagellatus</name>
    <dbReference type="NCBI Taxonomy" id="3162530"/>
    <lineage>
        <taxon>Bacteria</taxon>
        <taxon>Pseudomonadati</taxon>
        <taxon>Pseudomonadota</taxon>
        <taxon>Alphaproteobacteria</taxon>
        <taxon>Hyphomicrobiales</taxon>
        <taxon>Ancalomicrobiaceae</taxon>
        <taxon>Methyloraptor</taxon>
    </lineage>
</organism>
<protein>
    <submittedName>
        <fullName evidence="2">Uncharacterized protein</fullName>
    </submittedName>
</protein>
<dbReference type="RefSeq" id="WP_407049864.1">
    <property type="nucleotide sequence ID" value="NZ_CP158568.1"/>
</dbReference>
<evidence type="ECO:0000313" key="2">
    <source>
        <dbReference type="EMBL" id="XBY44773.1"/>
    </source>
</evidence>
<name>A0AAU7X9L1_9HYPH</name>
<evidence type="ECO:0000256" key="1">
    <source>
        <dbReference type="SAM" id="MobiDB-lite"/>
    </source>
</evidence>
<proteinExistence type="predicted"/>